<feature type="transmembrane region" description="Helical" evidence="6">
    <location>
        <begin position="637"/>
        <end position="656"/>
    </location>
</feature>
<dbReference type="Proteomes" id="UP001234178">
    <property type="component" value="Unassembled WGS sequence"/>
</dbReference>
<feature type="domain" description="NAD-dependent epimerase/dehydratase" evidence="7">
    <location>
        <begin position="93"/>
        <end position="280"/>
    </location>
</feature>
<feature type="region of interest" description="Disordered" evidence="5">
    <location>
        <begin position="358"/>
        <end position="379"/>
    </location>
</feature>
<feature type="transmembrane region" description="Helical" evidence="6">
    <location>
        <begin position="787"/>
        <end position="807"/>
    </location>
</feature>
<evidence type="ECO:0000256" key="3">
    <source>
        <dbReference type="ARBA" id="ARBA00023027"/>
    </source>
</evidence>
<protein>
    <recommendedName>
        <fullName evidence="7">NAD-dependent epimerase/dehydratase domain-containing protein</fullName>
    </recommendedName>
</protein>
<keyword evidence="4" id="KW-0456">Lyase</keyword>
<comment type="cofactor">
    <cofactor evidence="1">
        <name>NAD(+)</name>
        <dbReference type="ChEBI" id="CHEBI:57540"/>
    </cofactor>
</comment>
<dbReference type="InterPro" id="IPR044516">
    <property type="entry name" value="UXS-like"/>
</dbReference>
<evidence type="ECO:0000256" key="5">
    <source>
        <dbReference type="SAM" id="MobiDB-lite"/>
    </source>
</evidence>
<dbReference type="InterPro" id="IPR001509">
    <property type="entry name" value="Epimerase_deHydtase"/>
</dbReference>
<gene>
    <name evidence="8" type="ORF">OUZ56_032457</name>
</gene>
<evidence type="ECO:0000256" key="6">
    <source>
        <dbReference type="SAM" id="Phobius"/>
    </source>
</evidence>
<keyword evidence="6" id="KW-0472">Membrane</keyword>
<keyword evidence="9" id="KW-1185">Reference proteome</keyword>
<dbReference type="PANTHER" id="PTHR43078:SF6">
    <property type="entry name" value="UDP-GLUCURONIC ACID DECARBOXYLASE 1"/>
    <property type="match status" value="1"/>
</dbReference>
<keyword evidence="6" id="KW-0812">Transmembrane</keyword>
<evidence type="ECO:0000256" key="2">
    <source>
        <dbReference type="ARBA" id="ARBA00022793"/>
    </source>
</evidence>
<dbReference type="InterPro" id="IPR036291">
    <property type="entry name" value="NAD(P)-bd_dom_sf"/>
</dbReference>
<feature type="transmembrane region" description="Helical" evidence="6">
    <location>
        <begin position="689"/>
        <end position="707"/>
    </location>
</feature>
<feature type="compositionally biased region" description="Basic residues" evidence="5">
    <location>
        <begin position="32"/>
        <end position="45"/>
    </location>
</feature>
<feature type="compositionally biased region" description="Basic and acidic residues" evidence="5">
    <location>
        <begin position="572"/>
        <end position="584"/>
    </location>
</feature>
<keyword evidence="6" id="KW-1133">Transmembrane helix</keyword>
<feature type="transmembrane region" description="Helical" evidence="6">
    <location>
        <begin position="759"/>
        <end position="781"/>
    </location>
</feature>
<keyword evidence="2" id="KW-0210">Decarboxylase</keyword>
<name>A0ABR0B8Z2_9CRUS</name>
<evidence type="ECO:0000256" key="1">
    <source>
        <dbReference type="ARBA" id="ARBA00001911"/>
    </source>
</evidence>
<dbReference type="SUPFAM" id="SSF51735">
    <property type="entry name" value="NAD(P)-binding Rossmann-fold domains"/>
    <property type="match status" value="1"/>
</dbReference>
<keyword evidence="3" id="KW-0520">NAD</keyword>
<evidence type="ECO:0000259" key="7">
    <source>
        <dbReference type="Pfam" id="PF01370"/>
    </source>
</evidence>
<evidence type="ECO:0000313" key="9">
    <source>
        <dbReference type="Proteomes" id="UP001234178"/>
    </source>
</evidence>
<reference evidence="8 9" key="1">
    <citation type="journal article" date="2023" name="Nucleic Acids Res.">
        <title>The hologenome of Daphnia magna reveals possible DNA methylation and microbiome-mediated evolution of the host genome.</title>
        <authorList>
            <person name="Chaturvedi A."/>
            <person name="Li X."/>
            <person name="Dhandapani V."/>
            <person name="Marshall H."/>
            <person name="Kissane S."/>
            <person name="Cuenca-Cambronero M."/>
            <person name="Asole G."/>
            <person name="Calvet F."/>
            <person name="Ruiz-Romero M."/>
            <person name="Marangio P."/>
            <person name="Guigo R."/>
            <person name="Rago D."/>
            <person name="Mirbahai L."/>
            <person name="Eastwood N."/>
            <person name="Colbourne J.K."/>
            <person name="Zhou J."/>
            <person name="Mallon E."/>
            <person name="Orsini L."/>
        </authorList>
    </citation>
    <scope>NUCLEOTIDE SEQUENCE [LARGE SCALE GENOMIC DNA]</scope>
    <source>
        <strain evidence="8">LRV0_1</strain>
    </source>
</reference>
<feature type="compositionally biased region" description="Basic and acidic residues" evidence="5">
    <location>
        <begin position="55"/>
        <end position="73"/>
    </location>
</feature>
<dbReference type="EMBL" id="JAOYFB010000041">
    <property type="protein sequence ID" value="KAK4045049.1"/>
    <property type="molecule type" value="Genomic_DNA"/>
</dbReference>
<dbReference type="InterPro" id="IPR029063">
    <property type="entry name" value="SAM-dependent_MTases_sf"/>
</dbReference>
<dbReference type="SUPFAM" id="SSF53335">
    <property type="entry name" value="S-adenosyl-L-methionine-dependent methyltransferases"/>
    <property type="match status" value="1"/>
</dbReference>
<dbReference type="Pfam" id="PF01370">
    <property type="entry name" value="Epimerase"/>
    <property type="match status" value="1"/>
</dbReference>
<feature type="compositionally biased region" description="Low complexity" evidence="5">
    <location>
        <begin position="556"/>
        <end position="567"/>
    </location>
</feature>
<comment type="caution">
    <text evidence="8">The sequence shown here is derived from an EMBL/GenBank/DDBJ whole genome shotgun (WGS) entry which is preliminary data.</text>
</comment>
<feature type="region of interest" description="Disordered" evidence="5">
    <location>
        <begin position="545"/>
        <end position="591"/>
    </location>
</feature>
<dbReference type="Gene3D" id="3.40.50.720">
    <property type="entry name" value="NAD(P)-binding Rossmann-like Domain"/>
    <property type="match status" value="2"/>
</dbReference>
<dbReference type="PANTHER" id="PTHR43078">
    <property type="entry name" value="UDP-GLUCURONIC ACID DECARBOXYLASE-RELATED"/>
    <property type="match status" value="1"/>
</dbReference>
<proteinExistence type="predicted"/>
<dbReference type="Pfam" id="PF13727">
    <property type="entry name" value="CoA_binding_3"/>
    <property type="match status" value="1"/>
</dbReference>
<organism evidence="8 9">
    <name type="scientific">Daphnia magna</name>
    <dbReference type="NCBI Taxonomy" id="35525"/>
    <lineage>
        <taxon>Eukaryota</taxon>
        <taxon>Metazoa</taxon>
        <taxon>Ecdysozoa</taxon>
        <taxon>Arthropoda</taxon>
        <taxon>Crustacea</taxon>
        <taxon>Branchiopoda</taxon>
        <taxon>Diplostraca</taxon>
        <taxon>Cladocera</taxon>
        <taxon>Anomopoda</taxon>
        <taxon>Daphniidae</taxon>
        <taxon>Daphnia</taxon>
    </lineage>
</organism>
<feature type="region of interest" description="Disordered" evidence="5">
    <location>
        <begin position="1"/>
        <end position="78"/>
    </location>
</feature>
<feature type="transmembrane region" description="Helical" evidence="6">
    <location>
        <begin position="727"/>
        <end position="747"/>
    </location>
</feature>
<evidence type="ECO:0000256" key="4">
    <source>
        <dbReference type="ARBA" id="ARBA00023239"/>
    </source>
</evidence>
<sequence length="925" mass="102899">MAQRRWHDPAKKSNPFVPRLPRHDPGGGNGKSARRSHRRAGRFRVNRAVPTGYREAVERRAPPGQRRDRSMRLHREHRAPQVASEIRYHIDTVANVPLTAEFIDGADIVYHLAAAVGVKLIVESPVRTIETNIRLTEVVLEQAAKKKRPVFVASTSEVYGKSTQFPFREDGDLVMGSTNKGRWSYACSKAIDEFLAIAYFREKKLPTVVGRLFNTVGPRQTGMYGMVVPNFVIQGLQGKPITVFGDGTQSRCFTHVKDVVRALAGVMETDKTLGEVYNFGNDHEITITDLAKKVRDMTGGKSEIVYIPYDKAYEVGFEDMHRRVPCIDKHGCGDSALRRTRAPLRSWNGSRHARNRASDRLCGKASRRPLAQQGDRPHGGRRDYCCVLGRVGHCLFPGKRRSRGAARRLRRFDGCARFCGRHRPVEAVREARLSAPGGDHADVLWKRPPLDAVDAGQSRHHGFLACGSHQRPQPARQHRRPLRRHRVDCRIVYGVLLPHDRPRWNGGRARVFRRRNARFLGLQFSPGVDLYGRFRVALSGLSARRSRPLPKHPSVAGAGCRPRPAGADSCDPDPRHDPRHDHAQAPRALGFPGGRDHTSHRLVALGLSERDATLTLYGLAVLSGICATVAFHARQSIAYALIPAFAVAIAIVAAYLGRVKVYAPVADENKPAKRALLPTLADFSYKRRIFEVIFDFTLILLAYYSAFLLRFDGDLTEPFWQRFSTSIPVLAGAQMALLLATGLYGGLWRYTSLADLRRIFTSSVVAALGGVAAVAIGFRGLGGFSRAVFIVDGILLFLFLAGLRVSFRVIRDWLVARMDVQQRRRVIIYGAGDAGELLLREIRNNGELNLLPVGFVDDDPQKEGVVIHGLRVLGSGANLANLLPSLRVQEIVLSTGHMDADRLAALDAVCEHGNIKLRRARIDWH</sequence>
<accession>A0ABR0B8Z2</accession>
<evidence type="ECO:0000313" key="8">
    <source>
        <dbReference type="EMBL" id="KAK4045049.1"/>
    </source>
</evidence>
<feature type="compositionally biased region" description="Basic and acidic residues" evidence="5">
    <location>
        <begin position="1"/>
        <end position="11"/>
    </location>
</feature>